<feature type="domain" description="Rho-GAP" evidence="2">
    <location>
        <begin position="322"/>
        <end position="560"/>
    </location>
</feature>
<feature type="compositionally biased region" description="Polar residues" evidence="1">
    <location>
        <begin position="88"/>
        <end position="107"/>
    </location>
</feature>
<dbReference type="GO" id="GO:0007165">
    <property type="term" value="P:signal transduction"/>
    <property type="evidence" value="ECO:0007669"/>
    <property type="project" value="InterPro"/>
</dbReference>
<feature type="compositionally biased region" description="Basic and acidic residues" evidence="1">
    <location>
        <begin position="678"/>
        <end position="702"/>
    </location>
</feature>
<dbReference type="OrthoDB" id="79452at2759"/>
<feature type="region of interest" description="Disordered" evidence="1">
    <location>
        <begin position="1"/>
        <end position="197"/>
    </location>
</feature>
<evidence type="ECO:0000313" key="3">
    <source>
        <dbReference type="EMBL" id="TFY74271.1"/>
    </source>
</evidence>
<accession>A0A4Y9ZK91</accession>
<evidence type="ECO:0000313" key="4">
    <source>
        <dbReference type="Proteomes" id="UP000298061"/>
    </source>
</evidence>
<feature type="compositionally biased region" description="Basic and acidic residues" evidence="1">
    <location>
        <begin position="136"/>
        <end position="159"/>
    </location>
</feature>
<dbReference type="SUPFAM" id="SSF48350">
    <property type="entry name" value="GTPase activation domain, GAP"/>
    <property type="match status" value="1"/>
</dbReference>
<dbReference type="Gene3D" id="1.10.555.10">
    <property type="entry name" value="Rho GTPase activation protein"/>
    <property type="match status" value="1"/>
</dbReference>
<feature type="compositionally biased region" description="Polar residues" evidence="1">
    <location>
        <begin position="1"/>
        <end position="21"/>
    </location>
</feature>
<dbReference type="Proteomes" id="UP000298061">
    <property type="component" value="Unassembled WGS sequence"/>
</dbReference>
<evidence type="ECO:0000259" key="2">
    <source>
        <dbReference type="PROSITE" id="PS50238"/>
    </source>
</evidence>
<organism evidence="3 4">
    <name type="scientific">Hericium alpestre</name>
    <dbReference type="NCBI Taxonomy" id="135208"/>
    <lineage>
        <taxon>Eukaryota</taxon>
        <taxon>Fungi</taxon>
        <taxon>Dikarya</taxon>
        <taxon>Basidiomycota</taxon>
        <taxon>Agaricomycotina</taxon>
        <taxon>Agaricomycetes</taxon>
        <taxon>Russulales</taxon>
        <taxon>Hericiaceae</taxon>
        <taxon>Hericium</taxon>
    </lineage>
</organism>
<evidence type="ECO:0000256" key="1">
    <source>
        <dbReference type="SAM" id="MobiDB-lite"/>
    </source>
</evidence>
<feature type="compositionally biased region" description="Basic and acidic residues" evidence="1">
    <location>
        <begin position="188"/>
        <end position="197"/>
    </location>
</feature>
<feature type="compositionally biased region" description="Polar residues" evidence="1">
    <location>
        <begin position="746"/>
        <end position="755"/>
    </location>
</feature>
<proteinExistence type="predicted"/>
<sequence length="771" mass="85623">MRFFNSAHNSPPNDTSASSLNPDAARRFTAFPPRRQSRRPSASRIAPNAAPRSILRQSSGDPSPTSPTKSSRSSHPNVLQPAHHAPPSTLSHDPGSPSSYKRPSLPTNLHPGTPLPSSSAHSSKRRPSCAPAAEDGSPRERFRSLPEAEIQHDRLRGHEPPSTAIPSRLRPGGNDPDTYAKSHPQRATHADGPSRKGFRDAHVQELSSRDVVAPPAAHVDVSKMPALAPKVHYRIILLRLKRVLRAQGLNIRDYVDPEDYEALHRQDVADREQRERDRAKAVNVRMGLEKWKDQRGLSAAGEPIHVFSAPMRETVAYASSTAILSGYRHDLPIVLFACVEELYRTGIYQPNLFRDLPNRARHVALLEAFNKPPLFGSHISLRTEATPTICALLGTWLKNLSEPILNSVLFTPFWQWCVKPSVQRDEARVRQEEDEEEENRVTAYLEGRRAPKISRRKIMERQSAYATEDEALEGPQIAVAQLILKLLPTHHFSVFVYLCSFFTQVPLCPENGMTEEDIGKMFGYEVFGGSRVASRLMMMWILKRWAKVSEGLLDAEEVEESRHQRENVEDAEIKKKIEEEDDIDAEAKADGLARRRKSLGAEPKSPAVLFDLAQYEAGSQGLREPDRLSLDHGSAVPIASSSKSRPRSADSDGSYSTVNTRYQSEAGSVETLPSSIGERQEVIDRKGKGRARDDGKEDDRAQLRSAHTSPVEGELASLDTRDSASRDSVHTDKEPSVPSVSMYFTPPTSFTSRPEVTTRKAASGPRDSLAC</sequence>
<feature type="compositionally biased region" description="Basic and acidic residues" evidence="1">
    <location>
        <begin position="719"/>
        <end position="735"/>
    </location>
</feature>
<protein>
    <recommendedName>
        <fullName evidence="2">Rho-GAP domain-containing protein</fullName>
    </recommendedName>
</protein>
<dbReference type="InterPro" id="IPR000198">
    <property type="entry name" value="RhoGAP_dom"/>
</dbReference>
<dbReference type="EMBL" id="SFCI01002188">
    <property type="protein sequence ID" value="TFY74271.1"/>
    <property type="molecule type" value="Genomic_DNA"/>
</dbReference>
<feature type="non-terminal residue" evidence="3">
    <location>
        <position position="771"/>
    </location>
</feature>
<dbReference type="AlphaFoldDB" id="A0A4Y9ZK91"/>
<feature type="region of interest" description="Disordered" evidence="1">
    <location>
        <begin position="623"/>
        <end position="771"/>
    </location>
</feature>
<feature type="compositionally biased region" description="Low complexity" evidence="1">
    <location>
        <begin position="27"/>
        <end position="76"/>
    </location>
</feature>
<feature type="compositionally biased region" description="Polar residues" evidence="1">
    <location>
        <begin position="653"/>
        <end position="674"/>
    </location>
</feature>
<dbReference type="PROSITE" id="PS50238">
    <property type="entry name" value="RHOGAP"/>
    <property type="match status" value="1"/>
</dbReference>
<comment type="caution">
    <text evidence="3">The sequence shown here is derived from an EMBL/GenBank/DDBJ whole genome shotgun (WGS) entry which is preliminary data.</text>
</comment>
<dbReference type="SMART" id="SM00324">
    <property type="entry name" value="RhoGAP"/>
    <property type="match status" value="1"/>
</dbReference>
<dbReference type="InterPro" id="IPR008936">
    <property type="entry name" value="Rho_GTPase_activation_prot"/>
</dbReference>
<dbReference type="Pfam" id="PF00620">
    <property type="entry name" value="RhoGAP"/>
    <property type="match status" value="1"/>
</dbReference>
<keyword evidence="4" id="KW-1185">Reference proteome</keyword>
<reference evidence="3 4" key="1">
    <citation type="submission" date="2019-02" db="EMBL/GenBank/DDBJ databases">
        <title>Genome sequencing of the rare red list fungi Hericium alpestre (H. flagellum).</title>
        <authorList>
            <person name="Buettner E."/>
            <person name="Kellner H."/>
        </authorList>
    </citation>
    <scope>NUCLEOTIDE SEQUENCE [LARGE SCALE GENOMIC DNA]</scope>
    <source>
        <strain evidence="3 4">DSM 108284</strain>
    </source>
</reference>
<name>A0A4Y9ZK91_9AGAM</name>
<gene>
    <name evidence="3" type="ORF">EWM64_g9741</name>
</gene>